<proteinExistence type="predicted"/>
<feature type="transmembrane region" description="Helical" evidence="1">
    <location>
        <begin position="36"/>
        <end position="57"/>
    </location>
</feature>
<comment type="caution">
    <text evidence="2">The sequence shown here is derived from an EMBL/GenBank/DDBJ whole genome shotgun (WGS) entry which is preliminary data.</text>
</comment>
<dbReference type="Proteomes" id="UP000239415">
    <property type="component" value="Unassembled WGS sequence"/>
</dbReference>
<keyword evidence="1" id="KW-0812">Transmembrane</keyword>
<gene>
    <name evidence="2" type="ORF">CLV67_105420</name>
</gene>
<dbReference type="AlphaFoldDB" id="A0A2T0KFW3"/>
<dbReference type="EMBL" id="PVMZ01000005">
    <property type="protein sequence ID" value="PRX22243.1"/>
    <property type="molecule type" value="Genomic_DNA"/>
</dbReference>
<organism evidence="2 3">
    <name type="scientific">Actinoplanes italicus</name>
    <dbReference type="NCBI Taxonomy" id="113567"/>
    <lineage>
        <taxon>Bacteria</taxon>
        <taxon>Bacillati</taxon>
        <taxon>Actinomycetota</taxon>
        <taxon>Actinomycetes</taxon>
        <taxon>Micromonosporales</taxon>
        <taxon>Micromonosporaceae</taxon>
        <taxon>Actinoplanes</taxon>
    </lineage>
</organism>
<accession>A0A2T0KFW3</accession>
<reference evidence="2 3" key="1">
    <citation type="submission" date="2018-03" db="EMBL/GenBank/DDBJ databases">
        <title>Genomic Encyclopedia of Archaeal and Bacterial Type Strains, Phase II (KMG-II): from individual species to whole genera.</title>
        <authorList>
            <person name="Goeker M."/>
        </authorList>
    </citation>
    <scope>NUCLEOTIDE SEQUENCE [LARGE SCALE GENOMIC DNA]</scope>
    <source>
        <strain evidence="2 3">DSM 43146</strain>
    </source>
</reference>
<evidence type="ECO:0000256" key="1">
    <source>
        <dbReference type="SAM" id="Phobius"/>
    </source>
</evidence>
<keyword evidence="3" id="KW-1185">Reference proteome</keyword>
<sequence>MLGAWLAYWWLAYPRHEVCAMKLPAPAGCSSLARTPVATFWTVVTGTLYAATLLLAAWRPGRRWWFAPLFGLFLSAVCGYFAVLHA</sequence>
<feature type="transmembrane region" description="Helical" evidence="1">
    <location>
        <begin position="64"/>
        <end position="83"/>
    </location>
</feature>
<keyword evidence="1" id="KW-0472">Membrane</keyword>
<keyword evidence="1" id="KW-1133">Transmembrane helix</keyword>
<evidence type="ECO:0000313" key="3">
    <source>
        <dbReference type="Proteomes" id="UP000239415"/>
    </source>
</evidence>
<evidence type="ECO:0000313" key="2">
    <source>
        <dbReference type="EMBL" id="PRX22243.1"/>
    </source>
</evidence>
<name>A0A2T0KFW3_9ACTN</name>
<protein>
    <submittedName>
        <fullName evidence="2">Uncharacterized protein</fullName>
    </submittedName>
</protein>